<evidence type="ECO:0000313" key="3">
    <source>
        <dbReference type="Proteomes" id="UP001567537"/>
    </source>
</evidence>
<accession>A0ABV4IT87</accession>
<gene>
    <name evidence="2" type="ORF">KYY02_03895</name>
</gene>
<sequence>MTTTLVPLGAQAPAPTYTVTIDPSSFHYDEDRQFNVTPDGGLWAMEPVAASSTATNNDSNGPADETKDPYLFEEPDPGQAPAAHGLMKAAR</sequence>
<dbReference type="Proteomes" id="UP001567537">
    <property type="component" value="Unassembled WGS sequence"/>
</dbReference>
<proteinExistence type="predicted"/>
<protein>
    <recommendedName>
        <fullName evidence="4">ATP-grasp target RiPP</fullName>
    </recommendedName>
</protein>
<keyword evidence="3" id="KW-1185">Reference proteome</keyword>
<evidence type="ECO:0000313" key="2">
    <source>
        <dbReference type="EMBL" id="MEZ3177887.1"/>
    </source>
</evidence>
<feature type="compositionally biased region" description="Polar residues" evidence="1">
    <location>
        <begin position="50"/>
        <end position="60"/>
    </location>
</feature>
<evidence type="ECO:0000256" key="1">
    <source>
        <dbReference type="SAM" id="MobiDB-lite"/>
    </source>
</evidence>
<comment type="caution">
    <text evidence="2">The sequence shown here is derived from an EMBL/GenBank/DDBJ whole genome shotgun (WGS) entry which is preliminary data.</text>
</comment>
<organism evidence="2 3">
    <name type="scientific">Streptomyces pimonensis</name>
    <dbReference type="NCBI Taxonomy" id="2860288"/>
    <lineage>
        <taxon>Bacteria</taxon>
        <taxon>Bacillati</taxon>
        <taxon>Actinomycetota</taxon>
        <taxon>Actinomycetes</taxon>
        <taxon>Kitasatosporales</taxon>
        <taxon>Streptomycetaceae</taxon>
        <taxon>Streptomyces</taxon>
    </lineage>
</organism>
<name>A0ABV4IT87_9ACTN</name>
<dbReference type="EMBL" id="JAHWZY010000002">
    <property type="protein sequence ID" value="MEZ3177887.1"/>
    <property type="molecule type" value="Genomic_DNA"/>
</dbReference>
<feature type="region of interest" description="Disordered" evidence="1">
    <location>
        <begin position="47"/>
        <end position="91"/>
    </location>
</feature>
<reference evidence="2 3" key="1">
    <citation type="journal article" date="2021" name="Res Sq">
        <title>Streptomyces Pimoensis sp. nov., Isolated From the Taklimakan Desert in Xinjiang, China.</title>
        <authorList>
            <person name="Zhang P."/>
            <person name="Luo X."/>
            <person name="Luo X."/>
            <person name="Liu Z."/>
            <person name="Xia Z."/>
            <person name="Wan C."/>
            <person name="zhang L."/>
        </authorList>
    </citation>
    <scope>NUCLEOTIDE SEQUENCE [LARGE SCALE GENOMIC DNA]</scope>
    <source>
        <strain evidence="2 3">TRM75549</strain>
    </source>
</reference>
<dbReference type="RefSeq" id="WP_371235979.1">
    <property type="nucleotide sequence ID" value="NZ_JAHWZY010000002.1"/>
</dbReference>
<evidence type="ECO:0008006" key="4">
    <source>
        <dbReference type="Google" id="ProtNLM"/>
    </source>
</evidence>